<dbReference type="Pfam" id="PF00665">
    <property type="entry name" value="rve"/>
    <property type="match status" value="1"/>
</dbReference>
<dbReference type="GO" id="GO:0015074">
    <property type="term" value="P:DNA integration"/>
    <property type="evidence" value="ECO:0007669"/>
    <property type="project" value="InterPro"/>
</dbReference>
<name>A0A5C1A4S5_9BACT</name>
<protein>
    <submittedName>
        <fullName evidence="2">IS3 family transposase</fullName>
    </submittedName>
</protein>
<sequence length="289" mass="32305">MIFAWIEERRGEYPVAVSCRVLGVSRSGYYARANRPRSKAAVRREELVAHIRAVHADARERYGSPRLARELKARGVACCVNTVAKVMKAHGIRAKAGKRFVRTTDSGHRLPVSENVLGRDFTAARPNEKWAIDLTYVPTLEGWLFLALVVDLFSRRIAGWAMAATMTSRRVVDALDLAVGPRGVPPGSIAHSDRGSQYASEHYQSELCRHGLVDSMSGVGQCWDNAVVESMFGRLKQELVHGASYATRDEAKVAIFEYIEVFYTRARRHSSLGYVAPAKYERARNPNNR</sequence>
<dbReference type="InterPro" id="IPR050900">
    <property type="entry name" value="Transposase_IS3/IS150/IS904"/>
</dbReference>
<organism evidence="2 3">
    <name type="scientific">Limnoglobus roseus</name>
    <dbReference type="NCBI Taxonomy" id="2598579"/>
    <lineage>
        <taxon>Bacteria</taxon>
        <taxon>Pseudomonadati</taxon>
        <taxon>Planctomycetota</taxon>
        <taxon>Planctomycetia</taxon>
        <taxon>Gemmatales</taxon>
        <taxon>Gemmataceae</taxon>
        <taxon>Limnoglobus</taxon>
    </lineage>
</organism>
<dbReference type="InterPro" id="IPR001584">
    <property type="entry name" value="Integrase_cat-core"/>
</dbReference>
<dbReference type="RefSeq" id="WP_168218804.1">
    <property type="nucleotide sequence ID" value="NZ_CP042425.1"/>
</dbReference>
<dbReference type="Gene3D" id="3.30.420.10">
    <property type="entry name" value="Ribonuclease H-like superfamily/Ribonuclease H"/>
    <property type="match status" value="1"/>
</dbReference>
<dbReference type="InterPro" id="IPR048020">
    <property type="entry name" value="Transpos_IS3"/>
</dbReference>
<gene>
    <name evidence="2" type="ORF">PX52LOC_00973</name>
</gene>
<reference evidence="3" key="1">
    <citation type="submission" date="2019-08" db="EMBL/GenBank/DDBJ databases">
        <title>Limnoglobus roseus gen. nov., sp. nov., a novel freshwater planctomycete with a giant genome from the family Gemmataceae.</title>
        <authorList>
            <person name="Kulichevskaya I.S."/>
            <person name="Naumoff D.G."/>
            <person name="Miroshnikov K."/>
            <person name="Ivanova A."/>
            <person name="Philippov D.A."/>
            <person name="Hakobyan A."/>
            <person name="Rijpstra I.C."/>
            <person name="Sinninghe Damste J.S."/>
            <person name="Liesack W."/>
            <person name="Dedysh S.N."/>
        </authorList>
    </citation>
    <scope>NUCLEOTIDE SEQUENCE [LARGE SCALE GENOMIC DNA]</scope>
    <source>
        <strain evidence="3">PX52</strain>
    </source>
</reference>
<dbReference type="NCBIfam" id="NF033516">
    <property type="entry name" value="transpos_IS3"/>
    <property type="match status" value="1"/>
</dbReference>
<dbReference type="InterPro" id="IPR012337">
    <property type="entry name" value="RNaseH-like_sf"/>
</dbReference>
<evidence type="ECO:0000313" key="2">
    <source>
        <dbReference type="EMBL" id="QEL14109.1"/>
    </source>
</evidence>
<dbReference type="Pfam" id="PF13276">
    <property type="entry name" value="HTH_21"/>
    <property type="match status" value="1"/>
</dbReference>
<evidence type="ECO:0000259" key="1">
    <source>
        <dbReference type="PROSITE" id="PS50994"/>
    </source>
</evidence>
<dbReference type="PANTHER" id="PTHR46889:SF4">
    <property type="entry name" value="TRANSPOSASE INSO FOR INSERTION SEQUENCE ELEMENT IS911B-RELATED"/>
    <property type="match status" value="1"/>
</dbReference>
<evidence type="ECO:0000313" key="3">
    <source>
        <dbReference type="Proteomes" id="UP000324974"/>
    </source>
</evidence>
<dbReference type="AlphaFoldDB" id="A0A5C1A4S5"/>
<dbReference type="KEGG" id="lrs:PX52LOC_00973"/>
<dbReference type="PANTHER" id="PTHR46889">
    <property type="entry name" value="TRANSPOSASE INSF FOR INSERTION SEQUENCE IS3B-RELATED"/>
    <property type="match status" value="1"/>
</dbReference>
<dbReference type="InterPro" id="IPR036397">
    <property type="entry name" value="RNaseH_sf"/>
</dbReference>
<proteinExistence type="predicted"/>
<dbReference type="EMBL" id="CP042425">
    <property type="protein sequence ID" value="QEL14109.1"/>
    <property type="molecule type" value="Genomic_DNA"/>
</dbReference>
<dbReference type="PROSITE" id="PS50994">
    <property type="entry name" value="INTEGRASE"/>
    <property type="match status" value="1"/>
</dbReference>
<dbReference type="Proteomes" id="UP000324974">
    <property type="component" value="Chromosome"/>
</dbReference>
<dbReference type="GO" id="GO:0003676">
    <property type="term" value="F:nucleic acid binding"/>
    <property type="evidence" value="ECO:0007669"/>
    <property type="project" value="InterPro"/>
</dbReference>
<keyword evidence="3" id="KW-1185">Reference proteome</keyword>
<dbReference type="InterPro" id="IPR025948">
    <property type="entry name" value="HTH-like_dom"/>
</dbReference>
<dbReference type="SUPFAM" id="SSF53098">
    <property type="entry name" value="Ribonuclease H-like"/>
    <property type="match status" value="1"/>
</dbReference>
<feature type="domain" description="Integrase catalytic" evidence="1">
    <location>
        <begin position="122"/>
        <end position="284"/>
    </location>
</feature>
<dbReference type="Pfam" id="PF13333">
    <property type="entry name" value="rve_2"/>
    <property type="match status" value="1"/>
</dbReference>
<accession>A0A5C1A4S5</accession>